<dbReference type="InterPro" id="IPR014762">
    <property type="entry name" value="DNA_mismatch_repair_CS"/>
</dbReference>
<dbReference type="OrthoDB" id="10263226at2759"/>
<evidence type="ECO:0000313" key="9">
    <source>
        <dbReference type="Proteomes" id="UP000008743"/>
    </source>
</evidence>
<dbReference type="GO" id="GO:0032389">
    <property type="term" value="C:MutLalpha complex"/>
    <property type="evidence" value="ECO:0007669"/>
    <property type="project" value="TreeGrafter"/>
</dbReference>
<proteinExistence type="inferred from homology"/>
<dbReference type="FunCoup" id="A0A0D2ULM6">
    <property type="interactions" value="339"/>
</dbReference>
<dbReference type="InterPro" id="IPR013507">
    <property type="entry name" value="DNA_mismatch_S5_2-like"/>
</dbReference>
<gene>
    <name evidence="8" type="ORF">CAOG_006381</name>
</gene>
<comment type="similarity">
    <text evidence="2">Belongs to the DNA mismatch repair MutL/HexB family.</text>
</comment>
<dbReference type="InterPro" id="IPR020568">
    <property type="entry name" value="Ribosomal_Su5_D2-typ_SF"/>
</dbReference>
<evidence type="ECO:0000313" key="8">
    <source>
        <dbReference type="EMBL" id="KJE96006.1"/>
    </source>
</evidence>
<dbReference type="NCBIfam" id="TIGR00585">
    <property type="entry name" value="mutl"/>
    <property type="match status" value="1"/>
</dbReference>
<dbReference type="SUPFAM" id="SSF54211">
    <property type="entry name" value="Ribosomal protein S5 domain 2-like"/>
    <property type="match status" value="1"/>
</dbReference>
<dbReference type="STRING" id="595528.A0A0D2ULM6"/>
<evidence type="ECO:0000256" key="5">
    <source>
        <dbReference type="ARBA" id="ARBA00023242"/>
    </source>
</evidence>
<dbReference type="GO" id="GO:0006298">
    <property type="term" value="P:mismatch repair"/>
    <property type="evidence" value="ECO:0007669"/>
    <property type="project" value="InterPro"/>
</dbReference>
<organism evidence="8 9">
    <name type="scientific">Capsaspora owczarzaki (strain ATCC 30864)</name>
    <dbReference type="NCBI Taxonomy" id="595528"/>
    <lineage>
        <taxon>Eukaryota</taxon>
        <taxon>Filasterea</taxon>
        <taxon>Capsaspora</taxon>
    </lineage>
</organism>
<dbReference type="PANTHER" id="PTHR10073:SF12">
    <property type="entry name" value="DNA MISMATCH REPAIR PROTEIN MLH1"/>
    <property type="match status" value="1"/>
</dbReference>
<dbReference type="PhylomeDB" id="A0A0D2ULM6"/>
<comment type="subcellular location">
    <subcellularLocation>
        <location evidence="1">Nucleus</location>
    </subcellularLocation>
</comment>
<feature type="domain" description="DNA mismatch repair protein S5" evidence="7">
    <location>
        <begin position="240"/>
        <end position="359"/>
    </location>
</feature>
<reference evidence="9" key="1">
    <citation type="submission" date="2011-02" db="EMBL/GenBank/DDBJ databases">
        <title>The Genome Sequence of Capsaspora owczarzaki ATCC 30864.</title>
        <authorList>
            <person name="Russ C."/>
            <person name="Cuomo C."/>
            <person name="Burger G."/>
            <person name="Gray M.W."/>
            <person name="Holland P.W.H."/>
            <person name="King N."/>
            <person name="Lang F.B.F."/>
            <person name="Roger A.J."/>
            <person name="Ruiz-Trillo I."/>
            <person name="Young S.K."/>
            <person name="Zeng Q."/>
            <person name="Gargeya S."/>
            <person name="Alvarado L."/>
            <person name="Berlin A."/>
            <person name="Chapman S.B."/>
            <person name="Chen Z."/>
            <person name="Freedman E."/>
            <person name="Gellesch M."/>
            <person name="Goldberg J."/>
            <person name="Griggs A."/>
            <person name="Gujja S."/>
            <person name="Heilman E."/>
            <person name="Heiman D."/>
            <person name="Howarth C."/>
            <person name="Mehta T."/>
            <person name="Neiman D."/>
            <person name="Pearson M."/>
            <person name="Roberts A."/>
            <person name="Saif S."/>
            <person name="Shea T."/>
            <person name="Shenoy N."/>
            <person name="Sisk P."/>
            <person name="Stolte C."/>
            <person name="Sykes S."/>
            <person name="White J."/>
            <person name="Yandava C."/>
            <person name="Haas B."/>
            <person name="Nusbaum C."/>
            <person name="Birren B."/>
        </authorList>
    </citation>
    <scope>NUCLEOTIDE SEQUENCE</scope>
    <source>
        <strain evidence="9">ATCC 30864</strain>
    </source>
</reference>
<keyword evidence="5" id="KW-0539">Nucleus</keyword>
<evidence type="ECO:0000256" key="4">
    <source>
        <dbReference type="ARBA" id="ARBA00023204"/>
    </source>
</evidence>
<keyword evidence="9" id="KW-1185">Reference proteome</keyword>
<dbReference type="InterPro" id="IPR014721">
    <property type="entry name" value="Ribsml_uS5_D2-typ_fold_subgr"/>
</dbReference>
<evidence type="ECO:0000256" key="1">
    <source>
        <dbReference type="ARBA" id="ARBA00004123"/>
    </source>
</evidence>
<dbReference type="InParanoid" id="A0A0D2ULM6"/>
<dbReference type="Pfam" id="PF13589">
    <property type="entry name" value="HATPase_c_3"/>
    <property type="match status" value="1"/>
</dbReference>
<feature type="region of interest" description="Disordered" evidence="6">
    <location>
        <begin position="429"/>
        <end position="453"/>
    </location>
</feature>
<dbReference type="GO" id="GO:0005524">
    <property type="term" value="F:ATP binding"/>
    <property type="evidence" value="ECO:0007669"/>
    <property type="project" value="InterPro"/>
</dbReference>
<accession>A0A0D2ULM6</accession>
<dbReference type="CDD" id="cd16926">
    <property type="entry name" value="HATPase_MutL-MLH-PMS-like"/>
    <property type="match status" value="1"/>
</dbReference>
<protein>
    <submittedName>
        <fullName evidence="8">DNA mismatch repair protein MLH1</fullName>
    </submittedName>
</protein>
<evidence type="ECO:0000256" key="6">
    <source>
        <dbReference type="SAM" id="MobiDB-lite"/>
    </source>
</evidence>
<dbReference type="Pfam" id="PF01119">
    <property type="entry name" value="DNA_mis_repair"/>
    <property type="match status" value="1"/>
</dbReference>
<dbReference type="InterPro" id="IPR002099">
    <property type="entry name" value="MutL/Mlh/PMS"/>
</dbReference>
<evidence type="ECO:0000256" key="2">
    <source>
        <dbReference type="ARBA" id="ARBA00006082"/>
    </source>
</evidence>
<dbReference type="SMART" id="SM01340">
    <property type="entry name" value="DNA_mis_repair"/>
    <property type="match status" value="1"/>
</dbReference>
<dbReference type="PROSITE" id="PS00058">
    <property type="entry name" value="DNA_MISMATCH_REPAIR_1"/>
    <property type="match status" value="1"/>
</dbReference>
<dbReference type="AlphaFoldDB" id="A0A0D2ULM6"/>
<dbReference type="GO" id="GO:0016887">
    <property type="term" value="F:ATP hydrolysis activity"/>
    <property type="evidence" value="ECO:0007669"/>
    <property type="project" value="InterPro"/>
</dbReference>
<keyword evidence="4" id="KW-0234">DNA repair</keyword>
<dbReference type="SUPFAM" id="SSF55874">
    <property type="entry name" value="ATPase domain of HSP90 chaperone/DNA topoisomerase II/histidine kinase"/>
    <property type="match status" value="1"/>
</dbReference>
<dbReference type="FunFam" id="3.30.565.10:FF:000109">
    <property type="entry name" value="Related to MLH1-DNA mismatch repair protein"/>
    <property type="match status" value="1"/>
</dbReference>
<evidence type="ECO:0000259" key="7">
    <source>
        <dbReference type="SMART" id="SM01340"/>
    </source>
</evidence>
<dbReference type="FunFam" id="3.30.230.10:FF:000014">
    <property type="entry name" value="DNA mismatch repair protein Mlh1"/>
    <property type="match status" value="1"/>
</dbReference>
<dbReference type="GO" id="GO:0030983">
    <property type="term" value="F:mismatched DNA binding"/>
    <property type="evidence" value="ECO:0007669"/>
    <property type="project" value="InterPro"/>
</dbReference>
<dbReference type="eggNOG" id="KOG1979">
    <property type="taxonomic scope" value="Eukaryota"/>
</dbReference>
<dbReference type="Proteomes" id="UP000008743">
    <property type="component" value="Unassembled WGS sequence"/>
</dbReference>
<dbReference type="Gene3D" id="3.30.230.10">
    <property type="match status" value="1"/>
</dbReference>
<name>A0A0D2ULM6_CAPO3</name>
<dbReference type="Pfam" id="PF16413">
    <property type="entry name" value="Mlh1_C"/>
    <property type="match status" value="1"/>
</dbReference>
<feature type="region of interest" description="Disordered" evidence="6">
    <location>
        <begin position="1"/>
        <end position="27"/>
    </location>
</feature>
<dbReference type="GO" id="GO:0140664">
    <property type="term" value="F:ATP-dependent DNA damage sensor activity"/>
    <property type="evidence" value="ECO:0007669"/>
    <property type="project" value="InterPro"/>
</dbReference>
<dbReference type="PANTHER" id="PTHR10073">
    <property type="entry name" value="DNA MISMATCH REPAIR PROTEIN MLH, PMS, MUTL"/>
    <property type="match status" value="1"/>
</dbReference>
<evidence type="ECO:0000256" key="3">
    <source>
        <dbReference type="ARBA" id="ARBA00022763"/>
    </source>
</evidence>
<dbReference type="Gene3D" id="3.30.565.10">
    <property type="entry name" value="Histidine kinase-like ATPase, C-terminal domain"/>
    <property type="match status" value="1"/>
</dbReference>
<dbReference type="InterPro" id="IPR036890">
    <property type="entry name" value="HATPase_C_sf"/>
</dbReference>
<dbReference type="InterPro" id="IPR038973">
    <property type="entry name" value="MutL/Mlh/Pms-like"/>
</dbReference>
<sequence>MELAETGDQQQHPLPAASVAAPPTPSPARRIRMLDPGVVIQRPFNALKELMENSLDAGATSIVMSVKAGGMKLMQIADNGSGIHLDDLDLVCERHTTSKLERFDDLKSIATFGFRGEALASVTRVAHVSIISKTADAKCAYKAHYADEKLVPPTASDTNARPRPCAGNKGTIITVEDLFYNISTRRKALKSPAEEHAKIVDVVGKYAIHNSGVSFTLKKHGETTAADVRTAAGGTRIDAVRAIYGAQVARELLELDGTEPKLDLVVKGLVSNADYSMPRGTFIFFINHRLVDCPSIRKAIETVYAAYLPKKTFPFVYLSLLMPGQNVDVNIHPTKKEVHFLHEDVVVETVQKMLEAKLLGSNASRTFYTQALLPGAIAPATLAAASSSSAQASAAARSYAHQLVRTDNRMQTLDAFMAPAPRMPPNRVTLLSTAGTTSSSAPAPSGLFSSSAAAPARQQPSIQSFLAPIAQPEGDHALVTEDAEEEEVAASASASDHISITSSSAASVEPSSLAAASTPLLNIRRRPVHLTSVRNLLSHVEQTSTEGLVQMFQRHSFVGCVKPTLSLMQYSTNLYLVNVAKLSWHLFYQIVLREFSNFGTIRLNPSPLLYDVLMLALDDPESGWSPEDGDKDELATFMVSFFSERAEMLQDYFSIQVDGEGRLVTIPALLDDFVPELDRIPLFFLRLATEVNWDEEEACFEGVARLIAALFAVQPAANPLADEIPEDLHSNSDIAMSHARWQWTVEHVLFPAFRTMYPPAGFASDGTILQIANLTDLYKVFERC</sequence>
<dbReference type="CDD" id="cd03483">
    <property type="entry name" value="MutL_Trans_MLH1"/>
    <property type="match status" value="1"/>
</dbReference>
<dbReference type="EMBL" id="KE346370">
    <property type="protein sequence ID" value="KJE96006.1"/>
    <property type="molecule type" value="Genomic_DNA"/>
</dbReference>
<dbReference type="InterPro" id="IPR032189">
    <property type="entry name" value="Mlh1_C"/>
</dbReference>
<keyword evidence="3" id="KW-0227">DNA damage</keyword>